<sequence>MGISEISQRTKFGLGYVRSLTGRGVFLPKYPQLVGERKSLGVTGKDATAAYWTMAEADIIKMALGNIISIFDQHPCWQAHIGNMAHDEVDAIALSDYALSAAVIQSSMLCAIHPHYSCG</sequence>
<evidence type="ECO:0000313" key="2">
    <source>
        <dbReference type="Proteomes" id="UP001050975"/>
    </source>
</evidence>
<protein>
    <submittedName>
        <fullName evidence="1">Uncharacterized protein</fullName>
    </submittedName>
</protein>
<reference evidence="1" key="1">
    <citation type="submission" date="2019-10" db="EMBL/GenBank/DDBJ databases">
        <title>Draft genome sequece of Microseira wollei NIES-4236.</title>
        <authorList>
            <person name="Yamaguchi H."/>
            <person name="Suzuki S."/>
            <person name="Kawachi M."/>
        </authorList>
    </citation>
    <scope>NUCLEOTIDE SEQUENCE</scope>
    <source>
        <strain evidence="1">NIES-4236</strain>
    </source>
</reference>
<dbReference type="Proteomes" id="UP001050975">
    <property type="component" value="Unassembled WGS sequence"/>
</dbReference>
<evidence type="ECO:0000313" key="1">
    <source>
        <dbReference type="EMBL" id="GET43568.1"/>
    </source>
</evidence>
<name>A0AAV3XLN2_9CYAN</name>
<proteinExistence type="predicted"/>
<gene>
    <name evidence="1" type="ORF">MiSe_83930</name>
</gene>
<accession>A0AAV3XLN2</accession>
<organism evidence="1 2">
    <name type="scientific">Microseira wollei NIES-4236</name>
    <dbReference type="NCBI Taxonomy" id="2530354"/>
    <lineage>
        <taxon>Bacteria</taxon>
        <taxon>Bacillati</taxon>
        <taxon>Cyanobacteriota</taxon>
        <taxon>Cyanophyceae</taxon>
        <taxon>Oscillatoriophycideae</taxon>
        <taxon>Aerosakkonematales</taxon>
        <taxon>Aerosakkonemataceae</taxon>
        <taxon>Microseira</taxon>
    </lineage>
</organism>
<comment type="caution">
    <text evidence="1">The sequence shown here is derived from an EMBL/GenBank/DDBJ whole genome shotgun (WGS) entry which is preliminary data.</text>
</comment>
<dbReference type="AlphaFoldDB" id="A0AAV3XLN2"/>
<keyword evidence="2" id="KW-1185">Reference proteome</keyword>
<dbReference type="EMBL" id="BLAY01000233">
    <property type="protein sequence ID" value="GET43568.1"/>
    <property type="molecule type" value="Genomic_DNA"/>
</dbReference>